<name>A0A1T4VLD3_9FIRM</name>
<dbReference type="Proteomes" id="UP000190814">
    <property type="component" value="Unassembled WGS sequence"/>
</dbReference>
<accession>A0A1T4VLD3</accession>
<sequence length="97" mass="11281">MDYDKRKWAKAREELIREVVALGFPEELGDAVVKNLGSPQAMYRMTVYLQNVKPKKAEMVVDEMLAICSDIGRWKEKKESEAANANYSEYLESKRYE</sequence>
<organism evidence="1 2">
    <name type="scientific">Eubacterium uniforme</name>
    <dbReference type="NCBI Taxonomy" id="39495"/>
    <lineage>
        <taxon>Bacteria</taxon>
        <taxon>Bacillati</taxon>
        <taxon>Bacillota</taxon>
        <taxon>Clostridia</taxon>
        <taxon>Eubacteriales</taxon>
        <taxon>Eubacteriaceae</taxon>
        <taxon>Eubacterium</taxon>
    </lineage>
</organism>
<keyword evidence="2" id="KW-1185">Reference proteome</keyword>
<dbReference type="OrthoDB" id="1934790at2"/>
<reference evidence="1 2" key="1">
    <citation type="submission" date="2017-02" db="EMBL/GenBank/DDBJ databases">
        <authorList>
            <person name="Peterson S.W."/>
        </authorList>
    </citation>
    <scope>NUCLEOTIDE SEQUENCE [LARGE SCALE GENOMIC DNA]</scope>
    <source>
        <strain evidence="1 2">ATCC 35992</strain>
    </source>
</reference>
<dbReference type="RefSeq" id="WP_078766042.1">
    <property type="nucleotide sequence ID" value="NZ_FUXZ01000006.1"/>
</dbReference>
<dbReference type="EMBL" id="FUXZ01000006">
    <property type="protein sequence ID" value="SKA65715.1"/>
    <property type="molecule type" value="Genomic_DNA"/>
</dbReference>
<evidence type="ECO:0000313" key="1">
    <source>
        <dbReference type="EMBL" id="SKA65715.1"/>
    </source>
</evidence>
<proteinExistence type="predicted"/>
<protein>
    <submittedName>
        <fullName evidence="1">Uncharacterized protein</fullName>
    </submittedName>
</protein>
<dbReference type="AlphaFoldDB" id="A0A1T4VLD3"/>
<gene>
    <name evidence="1" type="ORF">SAMN02745111_01175</name>
</gene>
<evidence type="ECO:0000313" key="2">
    <source>
        <dbReference type="Proteomes" id="UP000190814"/>
    </source>
</evidence>
<dbReference type="STRING" id="39495.SAMN02745111_01175"/>